<dbReference type="InterPro" id="IPR051084">
    <property type="entry name" value="H+-coupled_symporters"/>
</dbReference>
<reference evidence="11 12" key="1">
    <citation type="journal article" date="2024" name="Chem. Sci.">
        <title>Discovery of megapolipeptins by genome mining of a Burkholderiales bacteria collection.</title>
        <authorList>
            <person name="Paulo B.S."/>
            <person name="Recchia M.J.J."/>
            <person name="Lee S."/>
            <person name="Fergusson C.H."/>
            <person name="Romanowski S.B."/>
            <person name="Hernandez A."/>
            <person name="Krull N."/>
            <person name="Liu D.Y."/>
            <person name="Cavanagh H."/>
            <person name="Bos A."/>
            <person name="Gray C.A."/>
            <person name="Murphy B.T."/>
            <person name="Linington R.G."/>
            <person name="Eustaquio A.S."/>
        </authorList>
    </citation>
    <scope>NUCLEOTIDE SEQUENCE [LARGE SCALE GENOMIC DNA]</scope>
    <source>
        <strain evidence="11 12">RL16-012-BIC-B</strain>
    </source>
</reference>
<feature type="transmembrane region" description="Helical" evidence="9">
    <location>
        <begin position="334"/>
        <end position="360"/>
    </location>
</feature>
<name>A0ABW8ZUL3_9BURK</name>
<dbReference type="Proteomes" id="UP001629249">
    <property type="component" value="Unassembled WGS sequence"/>
</dbReference>
<accession>A0ABW8ZUL3</accession>
<dbReference type="InterPro" id="IPR005829">
    <property type="entry name" value="Sugar_transporter_CS"/>
</dbReference>
<gene>
    <name evidence="11" type="ORF">PQR66_26855</name>
</gene>
<evidence type="ECO:0000256" key="3">
    <source>
        <dbReference type="ARBA" id="ARBA00022448"/>
    </source>
</evidence>
<evidence type="ECO:0000256" key="8">
    <source>
        <dbReference type="ARBA" id="ARBA00023136"/>
    </source>
</evidence>
<feature type="transmembrane region" description="Helical" evidence="9">
    <location>
        <begin position="240"/>
        <end position="264"/>
    </location>
</feature>
<evidence type="ECO:0000256" key="5">
    <source>
        <dbReference type="ARBA" id="ARBA00022692"/>
    </source>
</evidence>
<feature type="transmembrane region" description="Helical" evidence="9">
    <location>
        <begin position="188"/>
        <end position="207"/>
    </location>
</feature>
<dbReference type="Pfam" id="PF07690">
    <property type="entry name" value="MFS_1"/>
    <property type="match status" value="1"/>
</dbReference>
<keyword evidence="6" id="KW-0769">Symport</keyword>
<protein>
    <submittedName>
        <fullName evidence="11">MFS transporter</fullName>
    </submittedName>
</protein>
<evidence type="ECO:0000313" key="11">
    <source>
        <dbReference type="EMBL" id="MFL9886691.1"/>
    </source>
</evidence>
<evidence type="ECO:0000259" key="10">
    <source>
        <dbReference type="PROSITE" id="PS50850"/>
    </source>
</evidence>
<comment type="caution">
    <text evidence="11">The sequence shown here is derived from an EMBL/GenBank/DDBJ whole genome shotgun (WGS) entry which is preliminary data.</text>
</comment>
<dbReference type="InterPro" id="IPR036259">
    <property type="entry name" value="MFS_trans_sf"/>
</dbReference>
<keyword evidence="12" id="KW-1185">Reference proteome</keyword>
<dbReference type="PROSITE" id="PS00216">
    <property type="entry name" value="SUGAR_TRANSPORT_1"/>
    <property type="match status" value="1"/>
</dbReference>
<keyword evidence="8 9" id="KW-0472">Membrane</keyword>
<feature type="transmembrane region" description="Helical" evidence="9">
    <location>
        <begin position="31"/>
        <end position="49"/>
    </location>
</feature>
<evidence type="ECO:0000256" key="7">
    <source>
        <dbReference type="ARBA" id="ARBA00022989"/>
    </source>
</evidence>
<proteinExistence type="inferred from homology"/>
<sequence>MSAIDGVFPTHKTRHVIFATTIGNALEFFDFTVYSFVGVLISRLFFPSASATGQLLLVTATFGVGFLMRPIGGLVIGIYSDRSGRKAGLMLTIALMAVGSLLLGIAPTYQQAGIVSPILIVIARLLQGFSSGGEVGASTTLMLESAPSSRRGYYSSWQFASACLGVMLGALVTVALTTVMSSNSFERWGWRVPFLLGALIAPVGWYIRRSAEETLRPAASNVRMMDGDRAPSRLLGNGKWWNATSGILLVGGGITTSYTVTFFIPTYAIKQLGMPSSVALTAAVVCGFTGFVTAPVVGILSDIYGRKPLVVAARILTITAVFPCLQRLNSAPGSLRLFAVLVLLGMLLALQMTSIITMVAEMFPRTNRVTSMSVVYGIGVSVFGGFAQFVNTWLVAVTGNRMAPAWYLSAILVASSLGLIGMRDRTRNSI</sequence>
<feature type="transmembrane region" description="Helical" evidence="9">
    <location>
        <begin position="153"/>
        <end position="176"/>
    </location>
</feature>
<dbReference type="PROSITE" id="PS00217">
    <property type="entry name" value="SUGAR_TRANSPORT_2"/>
    <property type="match status" value="1"/>
</dbReference>
<dbReference type="PROSITE" id="PS50850">
    <property type="entry name" value="MFS"/>
    <property type="match status" value="1"/>
</dbReference>
<feature type="transmembrane region" description="Helical" evidence="9">
    <location>
        <begin position="87"/>
        <end position="106"/>
    </location>
</feature>
<feature type="transmembrane region" description="Helical" evidence="9">
    <location>
        <begin position="405"/>
        <end position="422"/>
    </location>
</feature>
<feature type="transmembrane region" description="Helical" evidence="9">
    <location>
        <begin position="112"/>
        <end position="132"/>
    </location>
</feature>
<keyword evidence="7 9" id="KW-1133">Transmembrane helix</keyword>
<evidence type="ECO:0000256" key="4">
    <source>
        <dbReference type="ARBA" id="ARBA00022475"/>
    </source>
</evidence>
<evidence type="ECO:0000256" key="6">
    <source>
        <dbReference type="ARBA" id="ARBA00022847"/>
    </source>
</evidence>
<feature type="transmembrane region" description="Helical" evidence="9">
    <location>
        <begin position="309"/>
        <end position="328"/>
    </location>
</feature>
<dbReference type="Gene3D" id="1.20.1250.20">
    <property type="entry name" value="MFS general substrate transporter like domains"/>
    <property type="match status" value="2"/>
</dbReference>
<dbReference type="SUPFAM" id="SSF103473">
    <property type="entry name" value="MFS general substrate transporter"/>
    <property type="match status" value="1"/>
</dbReference>
<evidence type="ECO:0000256" key="2">
    <source>
        <dbReference type="ARBA" id="ARBA00008240"/>
    </source>
</evidence>
<dbReference type="InterPro" id="IPR011701">
    <property type="entry name" value="MFS"/>
</dbReference>
<dbReference type="EMBL" id="JAQQFN010000023">
    <property type="protein sequence ID" value="MFL9886691.1"/>
    <property type="molecule type" value="Genomic_DNA"/>
</dbReference>
<feature type="transmembrane region" description="Helical" evidence="9">
    <location>
        <begin position="276"/>
        <end position="297"/>
    </location>
</feature>
<keyword evidence="4" id="KW-1003">Cell membrane</keyword>
<feature type="domain" description="Major facilitator superfamily (MFS) profile" evidence="10">
    <location>
        <begin position="16"/>
        <end position="427"/>
    </location>
</feature>
<dbReference type="PANTHER" id="PTHR43528">
    <property type="entry name" value="ALPHA-KETOGLUTARATE PERMEASE"/>
    <property type="match status" value="1"/>
</dbReference>
<feature type="transmembrane region" description="Helical" evidence="9">
    <location>
        <begin position="372"/>
        <end position="393"/>
    </location>
</feature>
<evidence type="ECO:0000313" key="12">
    <source>
        <dbReference type="Proteomes" id="UP001629249"/>
    </source>
</evidence>
<keyword evidence="3" id="KW-0813">Transport</keyword>
<comment type="similarity">
    <text evidence="2">Belongs to the major facilitator superfamily. Metabolite:H+ Symporter (MHS) family (TC 2.A.1.6) family.</text>
</comment>
<evidence type="ECO:0000256" key="1">
    <source>
        <dbReference type="ARBA" id="ARBA00004651"/>
    </source>
</evidence>
<comment type="subcellular location">
    <subcellularLocation>
        <location evidence="1">Cell membrane</location>
        <topology evidence="1">Multi-pass membrane protein</topology>
    </subcellularLocation>
</comment>
<feature type="transmembrane region" description="Helical" evidence="9">
    <location>
        <begin position="55"/>
        <end position="80"/>
    </location>
</feature>
<keyword evidence="5 9" id="KW-0812">Transmembrane</keyword>
<organism evidence="11 12">
    <name type="scientific">Paraburkholderia agricolaris</name>
    <dbReference type="NCBI Taxonomy" id="2152888"/>
    <lineage>
        <taxon>Bacteria</taxon>
        <taxon>Pseudomonadati</taxon>
        <taxon>Pseudomonadota</taxon>
        <taxon>Betaproteobacteria</taxon>
        <taxon>Burkholderiales</taxon>
        <taxon>Burkholderiaceae</taxon>
        <taxon>Paraburkholderia</taxon>
    </lineage>
</organism>
<dbReference type="InterPro" id="IPR020846">
    <property type="entry name" value="MFS_dom"/>
</dbReference>
<dbReference type="PANTHER" id="PTHR43528:SF3">
    <property type="entry name" value="CITRATE-PROTON SYMPORTER"/>
    <property type="match status" value="1"/>
</dbReference>
<evidence type="ECO:0000256" key="9">
    <source>
        <dbReference type="SAM" id="Phobius"/>
    </source>
</evidence>
<dbReference type="RefSeq" id="WP_408330390.1">
    <property type="nucleotide sequence ID" value="NZ_JAQQFH010000015.1"/>
</dbReference>